<evidence type="ECO:0000313" key="1">
    <source>
        <dbReference type="EMBL" id="JAD33166.1"/>
    </source>
</evidence>
<reference evidence="1" key="1">
    <citation type="submission" date="2014-09" db="EMBL/GenBank/DDBJ databases">
        <authorList>
            <person name="Magalhaes I.L.F."/>
            <person name="Oliveira U."/>
            <person name="Santos F.R."/>
            <person name="Vidigal T.H.D.A."/>
            <person name="Brescovit A.D."/>
            <person name="Santos A.J."/>
        </authorList>
    </citation>
    <scope>NUCLEOTIDE SEQUENCE</scope>
    <source>
        <tissue evidence="1">Shoot tissue taken approximately 20 cm above the soil surface</tissue>
    </source>
</reference>
<name>A0A0A8Z302_ARUDO</name>
<organism evidence="1">
    <name type="scientific">Arundo donax</name>
    <name type="common">Giant reed</name>
    <name type="synonym">Donax arundinaceus</name>
    <dbReference type="NCBI Taxonomy" id="35708"/>
    <lineage>
        <taxon>Eukaryota</taxon>
        <taxon>Viridiplantae</taxon>
        <taxon>Streptophyta</taxon>
        <taxon>Embryophyta</taxon>
        <taxon>Tracheophyta</taxon>
        <taxon>Spermatophyta</taxon>
        <taxon>Magnoliopsida</taxon>
        <taxon>Liliopsida</taxon>
        <taxon>Poales</taxon>
        <taxon>Poaceae</taxon>
        <taxon>PACMAD clade</taxon>
        <taxon>Arundinoideae</taxon>
        <taxon>Arundineae</taxon>
        <taxon>Arundo</taxon>
    </lineage>
</organism>
<sequence>MQIEGRDVSSNNFAEKKRVELGWASPPPILCSIFRATFNYKITPRL</sequence>
<reference evidence="1" key="2">
    <citation type="journal article" date="2015" name="Data Brief">
        <title>Shoot transcriptome of the giant reed, Arundo donax.</title>
        <authorList>
            <person name="Barrero R.A."/>
            <person name="Guerrero F.D."/>
            <person name="Moolhuijzen P."/>
            <person name="Goolsby J.A."/>
            <person name="Tidwell J."/>
            <person name="Bellgard S.E."/>
            <person name="Bellgard M.I."/>
        </authorList>
    </citation>
    <scope>NUCLEOTIDE SEQUENCE</scope>
    <source>
        <tissue evidence="1">Shoot tissue taken approximately 20 cm above the soil surface</tissue>
    </source>
</reference>
<protein>
    <submittedName>
        <fullName evidence="1">Uncharacterized protein</fullName>
    </submittedName>
</protein>
<proteinExistence type="predicted"/>
<dbReference type="AlphaFoldDB" id="A0A0A8Z302"/>
<accession>A0A0A8Z302</accession>
<dbReference type="EMBL" id="GBRH01264729">
    <property type="protein sequence ID" value="JAD33166.1"/>
    <property type="molecule type" value="Transcribed_RNA"/>
</dbReference>